<gene>
    <name evidence="1" type="ORF">Adt_05954</name>
</gene>
<dbReference type="AlphaFoldDB" id="A0ABD1V5L1"/>
<evidence type="ECO:0000313" key="2">
    <source>
        <dbReference type="Proteomes" id="UP001604336"/>
    </source>
</evidence>
<sequence length="232" mass="26652">MESINVLVHYDGRWDQSRSYNDYSIIGLVIPLECSYKKLVDMILLELKRDHSQYAVSMHYQVFGNGPMIKICNDSSLYFFIQIKKNENDLNKFALCVEFEMVASNEDTMDNFGIQVSAADNYMITYETRSQKSKYGCLENSYVPRLPTIEEMGNDICESAACAEKCSDDTDVNIISHPSIKNVRTSAIFKNKNKELLTTSVALHAIHYMFQLKVYKSDKSEYVLKCLDDNCQ</sequence>
<evidence type="ECO:0000313" key="1">
    <source>
        <dbReference type="EMBL" id="KAL2532603.1"/>
    </source>
</evidence>
<organism evidence="1 2">
    <name type="scientific">Abeliophyllum distichum</name>
    <dbReference type="NCBI Taxonomy" id="126358"/>
    <lineage>
        <taxon>Eukaryota</taxon>
        <taxon>Viridiplantae</taxon>
        <taxon>Streptophyta</taxon>
        <taxon>Embryophyta</taxon>
        <taxon>Tracheophyta</taxon>
        <taxon>Spermatophyta</taxon>
        <taxon>Magnoliopsida</taxon>
        <taxon>eudicotyledons</taxon>
        <taxon>Gunneridae</taxon>
        <taxon>Pentapetalae</taxon>
        <taxon>asterids</taxon>
        <taxon>lamiids</taxon>
        <taxon>Lamiales</taxon>
        <taxon>Oleaceae</taxon>
        <taxon>Forsythieae</taxon>
        <taxon>Abeliophyllum</taxon>
    </lineage>
</organism>
<dbReference type="EMBL" id="JBFOLK010000002">
    <property type="protein sequence ID" value="KAL2532603.1"/>
    <property type="molecule type" value="Genomic_DNA"/>
</dbReference>
<name>A0ABD1V5L1_9LAMI</name>
<reference evidence="2" key="1">
    <citation type="submission" date="2024-07" db="EMBL/GenBank/DDBJ databases">
        <title>Two chromosome-level genome assemblies of Korean endemic species Abeliophyllum distichum and Forsythia ovata (Oleaceae).</title>
        <authorList>
            <person name="Jang H."/>
        </authorList>
    </citation>
    <scope>NUCLEOTIDE SEQUENCE [LARGE SCALE GENOMIC DNA]</scope>
</reference>
<accession>A0ABD1V5L1</accession>
<comment type="caution">
    <text evidence="1">The sequence shown here is derived from an EMBL/GenBank/DDBJ whole genome shotgun (WGS) entry which is preliminary data.</text>
</comment>
<keyword evidence="2" id="KW-1185">Reference proteome</keyword>
<proteinExistence type="predicted"/>
<protein>
    <submittedName>
        <fullName evidence="1">Uncharacterized protein</fullName>
    </submittedName>
</protein>
<dbReference type="Proteomes" id="UP001604336">
    <property type="component" value="Unassembled WGS sequence"/>
</dbReference>